<feature type="transmembrane region" description="Helical" evidence="5">
    <location>
        <begin position="43"/>
        <end position="64"/>
    </location>
</feature>
<dbReference type="Proteomes" id="UP000532440">
    <property type="component" value="Unassembled WGS sequence"/>
</dbReference>
<organism evidence="7 8">
    <name type="scientific">Quisquiliibacterium transsilvanicum</name>
    <dbReference type="NCBI Taxonomy" id="1549638"/>
    <lineage>
        <taxon>Bacteria</taxon>
        <taxon>Pseudomonadati</taxon>
        <taxon>Pseudomonadota</taxon>
        <taxon>Betaproteobacteria</taxon>
        <taxon>Burkholderiales</taxon>
        <taxon>Burkholderiaceae</taxon>
        <taxon>Quisquiliibacterium</taxon>
    </lineage>
</organism>
<sequence>MDDQGMQAGRDGAGARDGWERKLIEELALSSIREKRAARRWSIFFRLVGLAMFVLVVLLWTGVWDPIEKVAGGRHTALVDVEGVIQSKGESSAEAIAAGLQAAFSDANTAGVVLRINSPGGSPVQAGIVFDEIRRLRAQYPDIPVYAVVEEICASGGYYVAAAADRIYVDKASLVGSIGVLIDSFGFVGTMEKLGVERRLITAGSSKGFLDSFSPLAERDREHVQSMLDEIHAQFVAAVRTGRGDRLKEDGTTFSGLVWTGARSVEMGLADGIGSIDSVARDVIKAERIVDFSRKQNLAERLATRVGAGGAQAVLGRIGLGAGAAQPR</sequence>
<evidence type="ECO:0000256" key="5">
    <source>
        <dbReference type="SAM" id="Phobius"/>
    </source>
</evidence>
<dbReference type="InterPro" id="IPR002142">
    <property type="entry name" value="Peptidase_S49"/>
</dbReference>
<dbReference type="GO" id="GO:0008236">
    <property type="term" value="F:serine-type peptidase activity"/>
    <property type="evidence" value="ECO:0007669"/>
    <property type="project" value="UniProtKB-KW"/>
</dbReference>
<evidence type="ECO:0000256" key="4">
    <source>
        <dbReference type="ARBA" id="ARBA00022825"/>
    </source>
</evidence>
<dbReference type="PANTHER" id="PTHR42987:SF8">
    <property type="entry name" value="PROTEINASE"/>
    <property type="match status" value="1"/>
</dbReference>
<dbReference type="AlphaFoldDB" id="A0A7W8M7J3"/>
<dbReference type="GO" id="GO:0006508">
    <property type="term" value="P:proteolysis"/>
    <property type="evidence" value="ECO:0007669"/>
    <property type="project" value="UniProtKB-KW"/>
</dbReference>
<dbReference type="Pfam" id="PF01343">
    <property type="entry name" value="Peptidase_S49"/>
    <property type="match status" value="1"/>
</dbReference>
<keyword evidence="8" id="KW-1185">Reference proteome</keyword>
<proteinExistence type="inferred from homology"/>
<dbReference type="InterPro" id="IPR047272">
    <property type="entry name" value="S49_SppA_C"/>
</dbReference>
<evidence type="ECO:0000256" key="2">
    <source>
        <dbReference type="ARBA" id="ARBA00022670"/>
    </source>
</evidence>
<accession>A0A7W8M7J3</accession>
<reference evidence="7 8" key="1">
    <citation type="submission" date="2020-08" db="EMBL/GenBank/DDBJ databases">
        <title>Genomic Encyclopedia of Type Strains, Phase IV (KMG-IV): sequencing the most valuable type-strain genomes for metagenomic binning, comparative biology and taxonomic classification.</title>
        <authorList>
            <person name="Goeker M."/>
        </authorList>
    </citation>
    <scope>NUCLEOTIDE SEQUENCE [LARGE SCALE GENOMIC DNA]</scope>
    <source>
        <strain evidence="7 8">DSM 29781</strain>
    </source>
</reference>
<evidence type="ECO:0000259" key="6">
    <source>
        <dbReference type="Pfam" id="PF01343"/>
    </source>
</evidence>
<dbReference type="RefSeq" id="WP_246434530.1">
    <property type="nucleotide sequence ID" value="NZ_BAABEW010000015.1"/>
</dbReference>
<dbReference type="CDD" id="cd07023">
    <property type="entry name" value="S49_Sppa_N_C"/>
    <property type="match status" value="1"/>
</dbReference>
<name>A0A7W8M7J3_9BURK</name>
<dbReference type="EMBL" id="JACHGB010000001">
    <property type="protein sequence ID" value="MBB5270280.1"/>
    <property type="molecule type" value="Genomic_DNA"/>
</dbReference>
<keyword evidence="4" id="KW-0720">Serine protease</keyword>
<comment type="caution">
    <text evidence="7">The sequence shown here is derived from an EMBL/GenBank/DDBJ whole genome shotgun (WGS) entry which is preliminary data.</text>
</comment>
<dbReference type="Gene3D" id="3.90.226.10">
    <property type="entry name" value="2-enoyl-CoA Hydratase, Chain A, domain 1"/>
    <property type="match status" value="1"/>
</dbReference>
<keyword evidence="2 7" id="KW-0645">Protease</keyword>
<gene>
    <name evidence="7" type="ORF">HNQ70_000264</name>
</gene>
<dbReference type="Gene3D" id="6.20.330.10">
    <property type="match status" value="1"/>
</dbReference>
<evidence type="ECO:0000313" key="8">
    <source>
        <dbReference type="Proteomes" id="UP000532440"/>
    </source>
</evidence>
<dbReference type="PANTHER" id="PTHR42987">
    <property type="entry name" value="PEPTIDASE S49"/>
    <property type="match status" value="1"/>
</dbReference>
<keyword evidence="5" id="KW-0472">Membrane</keyword>
<dbReference type="EC" id="3.4.21.-" evidence="7"/>
<keyword evidence="5" id="KW-0812">Transmembrane</keyword>
<comment type="similarity">
    <text evidence="1">Belongs to the peptidase S49 family.</text>
</comment>
<evidence type="ECO:0000256" key="1">
    <source>
        <dbReference type="ARBA" id="ARBA00008683"/>
    </source>
</evidence>
<keyword evidence="3 7" id="KW-0378">Hydrolase</keyword>
<dbReference type="InterPro" id="IPR029045">
    <property type="entry name" value="ClpP/crotonase-like_dom_sf"/>
</dbReference>
<dbReference type="SUPFAM" id="SSF52096">
    <property type="entry name" value="ClpP/crotonase"/>
    <property type="match status" value="1"/>
</dbReference>
<keyword evidence="5" id="KW-1133">Transmembrane helix</keyword>
<evidence type="ECO:0000256" key="3">
    <source>
        <dbReference type="ARBA" id="ARBA00022801"/>
    </source>
</evidence>
<feature type="domain" description="Peptidase S49" evidence="6">
    <location>
        <begin position="142"/>
        <end position="283"/>
    </location>
</feature>
<protein>
    <submittedName>
        <fullName evidence="7">Protease-4</fullName>
        <ecNumber evidence="7">3.4.21.-</ecNumber>
    </submittedName>
</protein>
<evidence type="ECO:0000313" key="7">
    <source>
        <dbReference type="EMBL" id="MBB5270280.1"/>
    </source>
</evidence>